<comment type="caution">
    <text evidence="1">The sequence shown here is derived from an EMBL/GenBank/DDBJ whole genome shotgun (WGS) entry which is preliminary data.</text>
</comment>
<proteinExistence type="predicted"/>
<evidence type="ECO:0000313" key="1">
    <source>
        <dbReference type="EMBL" id="MDH6058071.1"/>
    </source>
</evidence>
<reference evidence="1 2" key="1">
    <citation type="journal article" date="2023" name="J. Phycol.">
        <title>Chrysosporum ovalisporum is synonymous with the true-branching cyanobacterium Umezakia natans (Nostocales/Aphanizomenonaceae).</title>
        <authorList>
            <person name="McGregor G.B."/>
            <person name="Sendall B.C."/>
            <person name="Niiyama Y."/>
            <person name="Tuji A."/>
            <person name="Willis A."/>
        </authorList>
    </citation>
    <scope>NUCLEOTIDE SEQUENCE [LARGE SCALE GENOMIC DNA]</scope>
    <source>
        <strain evidence="1 2">FSS-43</strain>
    </source>
</reference>
<sequence>MLKTLKLLTCQGSDGLAGGGGFLPVLSPGKKTLALSRRIYNIAVGIWVWMLLG</sequence>
<name>A0ABT6K7C7_9CYAN</name>
<dbReference type="RefSeq" id="WP_280657370.1">
    <property type="nucleotide sequence ID" value="NZ_JANQDO010000090.1"/>
</dbReference>
<keyword evidence="2" id="KW-1185">Reference proteome</keyword>
<accession>A0ABT6K7C7</accession>
<protein>
    <submittedName>
        <fullName evidence="1">Uncharacterized protein</fullName>
    </submittedName>
</protein>
<gene>
    <name evidence="1" type="ORF">NWP19_15145</name>
</gene>
<dbReference type="EMBL" id="JANQDO010000090">
    <property type="protein sequence ID" value="MDH6058071.1"/>
    <property type="molecule type" value="Genomic_DNA"/>
</dbReference>
<dbReference type="Proteomes" id="UP001159371">
    <property type="component" value="Unassembled WGS sequence"/>
</dbReference>
<evidence type="ECO:0000313" key="2">
    <source>
        <dbReference type="Proteomes" id="UP001159371"/>
    </source>
</evidence>
<organism evidence="1 2">
    <name type="scientific">Umezakia ovalisporum FSS-43</name>
    <dbReference type="NCBI Taxonomy" id="2740520"/>
    <lineage>
        <taxon>Bacteria</taxon>
        <taxon>Bacillati</taxon>
        <taxon>Cyanobacteriota</taxon>
        <taxon>Cyanophyceae</taxon>
        <taxon>Nostocales</taxon>
        <taxon>Nodulariaceae</taxon>
        <taxon>Umezakia</taxon>
    </lineage>
</organism>